<evidence type="ECO:0000256" key="3">
    <source>
        <dbReference type="ARBA" id="ARBA00022679"/>
    </source>
</evidence>
<dbReference type="EC" id="2.5.1.17" evidence="7"/>
<dbReference type="GO" id="GO:0008817">
    <property type="term" value="F:corrinoid adenosyltransferase activity"/>
    <property type="evidence" value="ECO:0007669"/>
    <property type="project" value="UniProtKB-EC"/>
</dbReference>
<accession>A0A3B0S3H0</accession>
<keyword evidence="5" id="KW-0067">ATP-binding</keyword>
<reference evidence="7" key="1">
    <citation type="submission" date="2018-06" db="EMBL/GenBank/DDBJ databases">
        <authorList>
            <person name="Zhirakovskaya E."/>
        </authorList>
    </citation>
    <scope>NUCLEOTIDE SEQUENCE</scope>
</reference>
<evidence type="ECO:0000313" key="7">
    <source>
        <dbReference type="EMBL" id="VAV94928.1"/>
    </source>
</evidence>
<dbReference type="Gene3D" id="1.20.1200.10">
    <property type="entry name" value="Cobalamin adenosyltransferase-like"/>
    <property type="match status" value="1"/>
</dbReference>
<proteinExistence type="predicted"/>
<protein>
    <submittedName>
        <fullName evidence="7">ATP:Cob(I)alamin adenosyltransferase</fullName>
        <ecNumber evidence="7">2.5.1.17</ecNumber>
    </submittedName>
</protein>
<comment type="subcellular location">
    <subcellularLocation>
        <location evidence="1">Cytoplasm</location>
    </subcellularLocation>
</comment>
<sequence>MVRLNKIYTRTGDGGQTHLSDGSRTNKTDQRVAAFGAVDELNSALGLAILAVQDDTLSAYLSRIQNELFDLGADLSHPGPDEAAKTPPLRITAAQTARLEQEIDQMNKTLPALRSFVLPGGSEAGARLHLARAICRRAEREALHLTNNQPTNPQALIYLNRLSDHLFVAARWANKDQNQEILWVPGG</sequence>
<evidence type="ECO:0000256" key="4">
    <source>
        <dbReference type="ARBA" id="ARBA00022741"/>
    </source>
</evidence>
<keyword evidence="3 7" id="KW-0808">Transferase</keyword>
<evidence type="ECO:0000259" key="6">
    <source>
        <dbReference type="Pfam" id="PF01923"/>
    </source>
</evidence>
<dbReference type="InterPro" id="IPR029499">
    <property type="entry name" value="PduO-typ"/>
</dbReference>
<keyword evidence="4" id="KW-0547">Nucleotide-binding</keyword>
<dbReference type="PANTHER" id="PTHR12213">
    <property type="entry name" value="CORRINOID ADENOSYLTRANSFERASE"/>
    <property type="match status" value="1"/>
</dbReference>
<dbReference type="InterPro" id="IPR016030">
    <property type="entry name" value="CblAdoTrfase-like"/>
</dbReference>
<dbReference type="FunFam" id="1.20.1200.10:FF:000003">
    <property type="entry name" value="ATP:cob(I)alamin adenosyltransferase"/>
    <property type="match status" value="1"/>
</dbReference>
<dbReference type="GO" id="GO:0005737">
    <property type="term" value="C:cytoplasm"/>
    <property type="evidence" value="ECO:0007669"/>
    <property type="project" value="UniProtKB-SubCell"/>
</dbReference>
<evidence type="ECO:0000256" key="2">
    <source>
        <dbReference type="ARBA" id="ARBA00022490"/>
    </source>
</evidence>
<name>A0A3B0S3H0_9ZZZZ</name>
<dbReference type="Pfam" id="PF01923">
    <property type="entry name" value="Cob_adeno_trans"/>
    <property type="match status" value="1"/>
</dbReference>
<dbReference type="SUPFAM" id="SSF89028">
    <property type="entry name" value="Cobalamin adenosyltransferase-like"/>
    <property type="match status" value="1"/>
</dbReference>
<keyword evidence="2" id="KW-0963">Cytoplasm</keyword>
<dbReference type="EMBL" id="UOEE01000192">
    <property type="protein sequence ID" value="VAV94928.1"/>
    <property type="molecule type" value="Genomic_DNA"/>
</dbReference>
<dbReference type="NCBIfam" id="TIGR00636">
    <property type="entry name" value="PduO_Nterm"/>
    <property type="match status" value="1"/>
</dbReference>
<dbReference type="GO" id="GO:0005524">
    <property type="term" value="F:ATP binding"/>
    <property type="evidence" value="ECO:0007669"/>
    <property type="project" value="UniProtKB-KW"/>
</dbReference>
<feature type="domain" description="Cobalamin adenosyltransferase-like" evidence="6">
    <location>
        <begin position="7"/>
        <end position="173"/>
    </location>
</feature>
<organism evidence="7">
    <name type="scientific">hydrothermal vent metagenome</name>
    <dbReference type="NCBI Taxonomy" id="652676"/>
    <lineage>
        <taxon>unclassified sequences</taxon>
        <taxon>metagenomes</taxon>
        <taxon>ecological metagenomes</taxon>
    </lineage>
</organism>
<evidence type="ECO:0000256" key="5">
    <source>
        <dbReference type="ARBA" id="ARBA00022840"/>
    </source>
</evidence>
<dbReference type="PANTHER" id="PTHR12213:SF0">
    <property type="entry name" value="CORRINOID ADENOSYLTRANSFERASE MMAB"/>
    <property type="match status" value="1"/>
</dbReference>
<gene>
    <name evidence="7" type="ORF">MNBD_ALPHA06-267</name>
</gene>
<feature type="non-terminal residue" evidence="7">
    <location>
        <position position="187"/>
    </location>
</feature>
<evidence type="ECO:0000256" key="1">
    <source>
        <dbReference type="ARBA" id="ARBA00004496"/>
    </source>
</evidence>
<dbReference type="AlphaFoldDB" id="A0A3B0S3H0"/>
<dbReference type="InterPro" id="IPR036451">
    <property type="entry name" value="CblAdoTrfase-like_sf"/>
</dbReference>